<gene>
    <name evidence="2" type="ORF">E2C01_034300</name>
</gene>
<accession>A0A5B7F861</accession>
<evidence type="ECO:0000313" key="2">
    <source>
        <dbReference type="EMBL" id="MPC40734.1"/>
    </source>
</evidence>
<dbReference type="EMBL" id="VSRR010004797">
    <property type="protein sequence ID" value="MPC40734.1"/>
    <property type="molecule type" value="Genomic_DNA"/>
</dbReference>
<evidence type="ECO:0000256" key="1">
    <source>
        <dbReference type="SAM" id="Phobius"/>
    </source>
</evidence>
<feature type="transmembrane region" description="Helical" evidence="1">
    <location>
        <begin position="12"/>
        <end position="30"/>
    </location>
</feature>
<dbReference type="AlphaFoldDB" id="A0A5B7F861"/>
<keyword evidence="1" id="KW-1133">Transmembrane helix</keyword>
<evidence type="ECO:0000313" key="3">
    <source>
        <dbReference type="Proteomes" id="UP000324222"/>
    </source>
</evidence>
<proteinExistence type="predicted"/>
<dbReference type="Proteomes" id="UP000324222">
    <property type="component" value="Unassembled WGS sequence"/>
</dbReference>
<keyword evidence="3" id="KW-1185">Reference proteome</keyword>
<reference evidence="2 3" key="1">
    <citation type="submission" date="2019-05" db="EMBL/GenBank/DDBJ databases">
        <title>Another draft genome of Portunus trituberculatus and its Hox gene families provides insights of decapod evolution.</title>
        <authorList>
            <person name="Jeong J.-H."/>
            <person name="Song I."/>
            <person name="Kim S."/>
            <person name="Choi T."/>
            <person name="Kim D."/>
            <person name="Ryu S."/>
            <person name="Kim W."/>
        </authorList>
    </citation>
    <scope>NUCLEOTIDE SEQUENCE [LARGE SCALE GENOMIC DNA]</scope>
    <source>
        <tissue evidence="2">Muscle</tissue>
    </source>
</reference>
<keyword evidence="1" id="KW-0812">Transmembrane</keyword>
<keyword evidence="1" id="KW-0472">Membrane</keyword>
<name>A0A5B7F861_PORTR</name>
<organism evidence="2 3">
    <name type="scientific">Portunus trituberculatus</name>
    <name type="common">Swimming crab</name>
    <name type="synonym">Neptunus trituberculatus</name>
    <dbReference type="NCBI Taxonomy" id="210409"/>
    <lineage>
        <taxon>Eukaryota</taxon>
        <taxon>Metazoa</taxon>
        <taxon>Ecdysozoa</taxon>
        <taxon>Arthropoda</taxon>
        <taxon>Crustacea</taxon>
        <taxon>Multicrustacea</taxon>
        <taxon>Malacostraca</taxon>
        <taxon>Eumalacostraca</taxon>
        <taxon>Eucarida</taxon>
        <taxon>Decapoda</taxon>
        <taxon>Pleocyemata</taxon>
        <taxon>Brachyura</taxon>
        <taxon>Eubrachyura</taxon>
        <taxon>Portunoidea</taxon>
        <taxon>Portunidae</taxon>
        <taxon>Portuninae</taxon>
        <taxon>Portunus</taxon>
    </lineage>
</organism>
<comment type="caution">
    <text evidence="2">The sequence shown here is derived from an EMBL/GenBank/DDBJ whole genome shotgun (WGS) entry which is preliminary data.</text>
</comment>
<protein>
    <submittedName>
        <fullName evidence="2">Uncharacterized protein</fullName>
    </submittedName>
</protein>
<sequence>MEFQFNLTNTVLAASGTIIFVTQLMAHLYYNPIASKPFTVPPFPSLNIALLPSPQDFSPHLLTRHSSPRPSHAPRTLRHPFFPLYEAFLPRPPLPSTPIKPGIVFTLARLPRTPAARPASVPVGGGGGGRHQQRPVITMSTITKICAWLGALTVPGTICQYDRYRPVQH</sequence>